<name>A0A9P3UJ08_LYOSH</name>
<reference evidence="1" key="1">
    <citation type="submission" date="2022-07" db="EMBL/GenBank/DDBJ databases">
        <title>The genome of Lyophyllum shimeji provides insight into the initial evolution of ectomycorrhizal fungal genome.</title>
        <authorList>
            <person name="Kobayashi Y."/>
            <person name="Shibata T."/>
            <person name="Hirakawa H."/>
            <person name="Shigenobu S."/>
            <person name="Nishiyama T."/>
            <person name="Yamada A."/>
            <person name="Hasebe M."/>
            <person name="Kawaguchi M."/>
        </authorList>
    </citation>
    <scope>NUCLEOTIDE SEQUENCE</scope>
    <source>
        <strain evidence="1">AT787</strain>
    </source>
</reference>
<sequence>MQNEEQGQESASDKLCLQYDTGHYAHAMLKECPIKWLSVPSEKSHLAASGKTVPGPMAQTCRRDSVWVPVPTPCTASRTPSQSHNETPSI</sequence>
<keyword evidence="2" id="KW-1185">Reference proteome</keyword>
<protein>
    <submittedName>
        <fullName evidence="1">Uncharacterized protein</fullName>
    </submittedName>
</protein>
<proteinExistence type="predicted"/>
<gene>
    <name evidence="1" type="ORF">LshimejAT787_0204820</name>
</gene>
<dbReference type="AlphaFoldDB" id="A0A9P3UJ08"/>
<evidence type="ECO:0000313" key="1">
    <source>
        <dbReference type="EMBL" id="GLB34917.1"/>
    </source>
</evidence>
<accession>A0A9P3UJ08</accession>
<dbReference type="EMBL" id="BRPK01000002">
    <property type="protein sequence ID" value="GLB34917.1"/>
    <property type="molecule type" value="Genomic_DNA"/>
</dbReference>
<evidence type="ECO:0000313" key="2">
    <source>
        <dbReference type="Proteomes" id="UP001063166"/>
    </source>
</evidence>
<organism evidence="1 2">
    <name type="scientific">Lyophyllum shimeji</name>
    <name type="common">Hon-shimeji</name>
    <name type="synonym">Tricholoma shimeji</name>
    <dbReference type="NCBI Taxonomy" id="47721"/>
    <lineage>
        <taxon>Eukaryota</taxon>
        <taxon>Fungi</taxon>
        <taxon>Dikarya</taxon>
        <taxon>Basidiomycota</taxon>
        <taxon>Agaricomycotina</taxon>
        <taxon>Agaricomycetes</taxon>
        <taxon>Agaricomycetidae</taxon>
        <taxon>Agaricales</taxon>
        <taxon>Tricholomatineae</taxon>
        <taxon>Lyophyllaceae</taxon>
        <taxon>Lyophyllum</taxon>
    </lineage>
</organism>
<dbReference type="Proteomes" id="UP001063166">
    <property type="component" value="Unassembled WGS sequence"/>
</dbReference>
<comment type="caution">
    <text evidence="1">The sequence shown here is derived from an EMBL/GenBank/DDBJ whole genome shotgun (WGS) entry which is preliminary data.</text>
</comment>